<dbReference type="AlphaFoldDB" id="A0A4Z2HF36"/>
<name>A0A4Z2HF36_9TELE</name>
<keyword evidence="2" id="KW-1185">Reference proteome</keyword>
<sequence>MLEQSTNFNITEVKSCVGCQSRADSRVDAHVCQHPDQLDQHVLVLLRVPWRGLRLAVGRGTFLRLCVWRVVSPLVGVVQLQEGVHAALALEELPSSLVASGCEVPDGEKKAHNKILWENGDRLSCATQSIGGWIVTTAPDGTPRIMPLILTHS</sequence>
<comment type="caution">
    <text evidence="1">The sequence shown here is derived from an EMBL/GenBank/DDBJ whole genome shotgun (WGS) entry which is preliminary data.</text>
</comment>
<organism evidence="1 2">
    <name type="scientific">Liparis tanakae</name>
    <name type="common">Tanaka's snailfish</name>
    <dbReference type="NCBI Taxonomy" id="230148"/>
    <lineage>
        <taxon>Eukaryota</taxon>
        <taxon>Metazoa</taxon>
        <taxon>Chordata</taxon>
        <taxon>Craniata</taxon>
        <taxon>Vertebrata</taxon>
        <taxon>Euteleostomi</taxon>
        <taxon>Actinopterygii</taxon>
        <taxon>Neopterygii</taxon>
        <taxon>Teleostei</taxon>
        <taxon>Neoteleostei</taxon>
        <taxon>Acanthomorphata</taxon>
        <taxon>Eupercaria</taxon>
        <taxon>Perciformes</taxon>
        <taxon>Cottioidei</taxon>
        <taxon>Cottales</taxon>
        <taxon>Liparidae</taxon>
        <taxon>Liparis</taxon>
    </lineage>
</organism>
<evidence type="ECO:0000313" key="2">
    <source>
        <dbReference type="Proteomes" id="UP000314294"/>
    </source>
</evidence>
<dbReference type="Proteomes" id="UP000314294">
    <property type="component" value="Unassembled WGS sequence"/>
</dbReference>
<gene>
    <name evidence="1" type="ORF">EYF80_025300</name>
</gene>
<protein>
    <submittedName>
        <fullName evidence="1">Uncharacterized protein</fullName>
    </submittedName>
</protein>
<reference evidence="1 2" key="1">
    <citation type="submission" date="2019-03" db="EMBL/GenBank/DDBJ databases">
        <title>First draft genome of Liparis tanakae, snailfish: a comprehensive survey of snailfish specific genes.</title>
        <authorList>
            <person name="Kim W."/>
            <person name="Song I."/>
            <person name="Jeong J.-H."/>
            <person name="Kim D."/>
            <person name="Kim S."/>
            <person name="Ryu S."/>
            <person name="Song J.Y."/>
            <person name="Lee S.K."/>
        </authorList>
    </citation>
    <scope>NUCLEOTIDE SEQUENCE [LARGE SCALE GENOMIC DNA]</scope>
    <source>
        <tissue evidence="1">Muscle</tissue>
    </source>
</reference>
<proteinExistence type="predicted"/>
<evidence type="ECO:0000313" key="1">
    <source>
        <dbReference type="EMBL" id="TNN64449.1"/>
    </source>
</evidence>
<dbReference type="EMBL" id="SRLO01000252">
    <property type="protein sequence ID" value="TNN64449.1"/>
    <property type="molecule type" value="Genomic_DNA"/>
</dbReference>
<accession>A0A4Z2HF36</accession>